<name>A0AAV3R917_LITER</name>
<feature type="region of interest" description="Disordered" evidence="1">
    <location>
        <begin position="54"/>
        <end position="86"/>
    </location>
</feature>
<gene>
    <name evidence="2" type="ORF">LIER_26202</name>
</gene>
<evidence type="ECO:0000256" key="1">
    <source>
        <dbReference type="SAM" id="MobiDB-lite"/>
    </source>
</evidence>
<dbReference type="AlphaFoldDB" id="A0AAV3R917"/>
<keyword evidence="3" id="KW-1185">Reference proteome</keyword>
<dbReference type="EMBL" id="BAABME010008085">
    <property type="protein sequence ID" value="GAA0172359.1"/>
    <property type="molecule type" value="Genomic_DNA"/>
</dbReference>
<organism evidence="2 3">
    <name type="scientific">Lithospermum erythrorhizon</name>
    <name type="common">Purple gromwell</name>
    <name type="synonym">Lithospermum officinale var. erythrorhizon</name>
    <dbReference type="NCBI Taxonomy" id="34254"/>
    <lineage>
        <taxon>Eukaryota</taxon>
        <taxon>Viridiplantae</taxon>
        <taxon>Streptophyta</taxon>
        <taxon>Embryophyta</taxon>
        <taxon>Tracheophyta</taxon>
        <taxon>Spermatophyta</taxon>
        <taxon>Magnoliopsida</taxon>
        <taxon>eudicotyledons</taxon>
        <taxon>Gunneridae</taxon>
        <taxon>Pentapetalae</taxon>
        <taxon>asterids</taxon>
        <taxon>lamiids</taxon>
        <taxon>Boraginales</taxon>
        <taxon>Boraginaceae</taxon>
        <taxon>Boraginoideae</taxon>
        <taxon>Lithospermeae</taxon>
        <taxon>Lithospermum</taxon>
    </lineage>
</organism>
<protein>
    <submittedName>
        <fullName evidence="2">Uncharacterized protein</fullName>
    </submittedName>
</protein>
<comment type="caution">
    <text evidence="2">The sequence shown here is derived from an EMBL/GenBank/DDBJ whole genome shotgun (WGS) entry which is preliminary data.</text>
</comment>
<accession>A0AAV3R917</accession>
<evidence type="ECO:0000313" key="3">
    <source>
        <dbReference type="Proteomes" id="UP001454036"/>
    </source>
</evidence>
<proteinExistence type="predicted"/>
<sequence>MSKALPLPASSQSRLVRIISLCLGLPHVLLQQGHVLVIIAELAMKGERASCMTLSGEGFGDNRPTTGLAKDEEGGGEEEGEAHFTPPSDLALLGRGDIFVIVRFYGPCREEGKFF</sequence>
<dbReference type="Proteomes" id="UP001454036">
    <property type="component" value="Unassembled WGS sequence"/>
</dbReference>
<evidence type="ECO:0000313" key="2">
    <source>
        <dbReference type="EMBL" id="GAA0172359.1"/>
    </source>
</evidence>
<reference evidence="2 3" key="1">
    <citation type="submission" date="2024-01" db="EMBL/GenBank/DDBJ databases">
        <title>The complete chloroplast genome sequence of Lithospermum erythrorhizon: insights into the phylogenetic relationship among Boraginaceae species and the maternal lineages of purple gromwells.</title>
        <authorList>
            <person name="Okada T."/>
            <person name="Watanabe K."/>
        </authorList>
    </citation>
    <scope>NUCLEOTIDE SEQUENCE [LARGE SCALE GENOMIC DNA]</scope>
</reference>